<evidence type="ECO:0000256" key="2">
    <source>
        <dbReference type="ARBA" id="ARBA00009077"/>
    </source>
</evidence>
<feature type="modified residue" description="N6-(pyridoxal phosphate)lysine" evidence="4">
    <location>
        <position position="207"/>
    </location>
</feature>
<dbReference type="EMBL" id="SPPK01000005">
    <property type="protein sequence ID" value="TFU87242.1"/>
    <property type="molecule type" value="Genomic_DNA"/>
</dbReference>
<dbReference type="GO" id="GO:0019346">
    <property type="term" value="P:transsulfuration"/>
    <property type="evidence" value="ECO:0007669"/>
    <property type="project" value="InterPro"/>
</dbReference>
<dbReference type="CDD" id="cd00614">
    <property type="entry name" value="CGS_like"/>
    <property type="match status" value="1"/>
</dbReference>
<dbReference type="Proteomes" id="UP000298285">
    <property type="component" value="Unassembled WGS sequence"/>
</dbReference>
<evidence type="ECO:0000256" key="3">
    <source>
        <dbReference type="ARBA" id="ARBA00022898"/>
    </source>
</evidence>
<evidence type="ECO:0000256" key="4">
    <source>
        <dbReference type="PIRSR" id="PIRSR001434-2"/>
    </source>
</evidence>
<dbReference type="PANTHER" id="PTHR11808">
    <property type="entry name" value="TRANS-SULFURATION ENZYME FAMILY MEMBER"/>
    <property type="match status" value="1"/>
</dbReference>
<dbReference type="InterPro" id="IPR015421">
    <property type="entry name" value="PyrdxlP-dep_Trfase_major"/>
</dbReference>
<dbReference type="FunFam" id="3.40.640.10:FF:000009">
    <property type="entry name" value="Cystathionine gamma-synthase homolog"/>
    <property type="match status" value="1"/>
</dbReference>
<evidence type="ECO:0000313" key="7">
    <source>
        <dbReference type="Proteomes" id="UP000298285"/>
    </source>
</evidence>
<comment type="cofactor">
    <cofactor evidence="1 5">
        <name>pyridoxal 5'-phosphate</name>
        <dbReference type="ChEBI" id="CHEBI:597326"/>
    </cofactor>
</comment>
<evidence type="ECO:0000256" key="5">
    <source>
        <dbReference type="RuleBase" id="RU362118"/>
    </source>
</evidence>
<dbReference type="InterPro" id="IPR015424">
    <property type="entry name" value="PyrdxlP-dep_Trfase"/>
</dbReference>
<evidence type="ECO:0000313" key="6">
    <source>
        <dbReference type="EMBL" id="TFU87242.1"/>
    </source>
</evidence>
<dbReference type="SUPFAM" id="SSF53383">
    <property type="entry name" value="PLP-dependent transferases"/>
    <property type="match status" value="1"/>
</dbReference>
<dbReference type="InterPro" id="IPR054542">
    <property type="entry name" value="Cys_met_metab_PP"/>
</dbReference>
<dbReference type="GO" id="GO:0016740">
    <property type="term" value="F:transferase activity"/>
    <property type="evidence" value="ECO:0007669"/>
    <property type="project" value="UniProtKB-KW"/>
</dbReference>
<comment type="caution">
    <text evidence="6">The sequence shown here is derived from an EMBL/GenBank/DDBJ whole genome shotgun (WGS) entry which is preliminary data.</text>
</comment>
<dbReference type="PANTHER" id="PTHR11808:SF15">
    <property type="entry name" value="CYSTATHIONINE GAMMA-LYASE"/>
    <property type="match status" value="1"/>
</dbReference>
<name>A0A4Y9IJE0_9BACT</name>
<dbReference type="Pfam" id="PF01053">
    <property type="entry name" value="Cys_Met_Meta_PP"/>
    <property type="match status" value="1"/>
</dbReference>
<dbReference type="Gene3D" id="3.40.640.10">
    <property type="entry name" value="Type I PLP-dependent aspartate aminotransferase-like (Major domain)"/>
    <property type="match status" value="1"/>
</dbReference>
<keyword evidence="6" id="KW-0808">Transferase</keyword>
<dbReference type="Gene3D" id="3.90.1150.10">
    <property type="entry name" value="Aspartate Aminotransferase, domain 1"/>
    <property type="match status" value="1"/>
</dbReference>
<accession>A0A4Y9IJE0</accession>
<evidence type="ECO:0000256" key="1">
    <source>
        <dbReference type="ARBA" id="ARBA00001933"/>
    </source>
</evidence>
<dbReference type="PROSITE" id="PS00868">
    <property type="entry name" value="CYS_MET_METAB_PP"/>
    <property type="match status" value="1"/>
</dbReference>
<dbReference type="FunFam" id="3.90.1150.10:FF:000008">
    <property type="entry name" value="Cystathionine gamma-synthase"/>
    <property type="match status" value="1"/>
</dbReference>
<reference evidence="6 7" key="1">
    <citation type="submission" date="2019-03" db="EMBL/GenBank/DDBJ databases">
        <title>Diversity of the mouse oral microbiome.</title>
        <authorList>
            <person name="Joseph S."/>
            <person name="Aduse-Opoku J."/>
            <person name="Curtis M."/>
            <person name="Wade W."/>
            <person name="Hashim A."/>
        </authorList>
    </citation>
    <scope>NUCLEOTIDE SEQUENCE [LARGE SCALE GENOMIC DNA]</scope>
    <source>
        <strain evidence="6 7">P11</strain>
    </source>
</reference>
<gene>
    <name evidence="6" type="ORF">E4T88_14185</name>
</gene>
<dbReference type="InterPro" id="IPR000277">
    <property type="entry name" value="Cys/Met-Metab_PyrdxlP-dep_enz"/>
</dbReference>
<dbReference type="PIRSF" id="PIRSF001434">
    <property type="entry name" value="CGS"/>
    <property type="match status" value="1"/>
</dbReference>
<dbReference type="OrthoDB" id="9803729at2"/>
<dbReference type="InterPro" id="IPR015422">
    <property type="entry name" value="PyrdxlP-dep_Trfase_small"/>
</dbReference>
<protein>
    <submittedName>
        <fullName evidence="6">PLP-dependent transferase</fullName>
    </submittedName>
</protein>
<proteinExistence type="inferred from homology"/>
<dbReference type="AlphaFoldDB" id="A0A4Y9IJE0"/>
<keyword evidence="3 4" id="KW-0663">Pyridoxal phosphate</keyword>
<dbReference type="GO" id="GO:0005737">
    <property type="term" value="C:cytoplasm"/>
    <property type="evidence" value="ECO:0007669"/>
    <property type="project" value="TreeGrafter"/>
</dbReference>
<sequence>MRNKYSQYGFDTKAIHAGETPDFRDGATGDVVVPIHLSTTFAREKVEEPTAGYEYTRSLNPTRKALEEKLAALENAKYAFAFSSGLAAETSVILALLKAGDHIIASDDLYGGTKRLFNKIFNEYKIEVSYIDTIDILNLEKSVRPNTRLVWLESPTNPLLKLSDIAAVSTITKKEGLILVVDNTFLSPYFQRPLSLGADIVLYSSTKYIGGHSDVLGGSVMLSDDNLYHKIQYYQNAVGAVLSPFDSYLTLRGIKTLGLRMQKHEENALLIGAFLEEHPNVTKVIYPGLKSHPQYDLARKQTIGSGGIISFELKGNIDNSKHFLESLHLFALAESLGGVESLIELPALMTHASVSKEEREAIGITDTLIRLSVGIENIEDLITDLKKALDTYL</sequence>
<dbReference type="GO" id="GO:0004123">
    <property type="term" value="F:cystathionine gamma-lyase activity"/>
    <property type="evidence" value="ECO:0007669"/>
    <property type="project" value="UniProtKB-ARBA"/>
</dbReference>
<comment type="similarity">
    <text evidence="2 5">Belongs to the trans-sulfuration enzymes family.</text>
</comment>
<dbReference type="RefSeq" id="WP_135106546.1">
    <property type="nucleotide sequence ID" value="NZ_JADGKW010000005.1"/>
</dbReference>
<organism evidence="6 7">
    <name type="scientific">Dysgonomonas mossii</name>
    <dbReference type="NCBI Taxonomy" id="163665"/>
    <lineage>
        <taxon>Bacteria</taxon>
        <taxon>Pseudomonadati</taxon>
        <taxon>Bacteroidota</taxon>
        <taxon>Bacteroidia</taxon>
        <taxon>Bacteroidales</taxon>
        <taxon>Dysgonomonadaceae</taxon>
        <taxon>Dysgonomonas</taxon>
    </lineage>
</organism>
<dbReference type="GO" id="GO:0019343">
    <property type="term" value="P:cysteine biosynthetic process via cystathionine"/>
    <property type="evidence" value="ECO:0007669"/>
    <property type="project" value="TreeGrafter"/>
</dbReference>
<dbReference type="GO" id="GO:0030170">
    <property type="term" value="F:pyridoxal phosphate binding"/>
    <property type="evidence" value="ECO:0007669"/>
    <property type="project" value="InterPro"/>
</dbReference>